<protein>
    <submittedName>
        <fullName evidence="1">Uncharacterized protein</fullName>
    </submittedName>
</protein>
<proteinExistence type="predicted"/>
<dbReference type="InParanoid" id="H2YIQ0"/>
<evidence type="ECO:0000313" key="2">
    <source>
        <dbReference type="Proteomes" id="UP000007875"/>
    </source>
</evidence>
<evidence type="ECO:0000313" key="1">
    <source>
        <dbReference type="Ensembl" id="ENSCSAVP00000005199.1"/>
    </source>
</evidence>
<dbReference type="AlphaFoldDB" id="H2YIQ0"/>
<accession>H2YIQ0</accession>
<name>H2YIQ0_CIOSA</name>
<keyword evidence="2" id="KW-1185">Reference proteome</keyword>
<reference evidence="1" key="2">
    <citation type="submission" date="2025-08" db="UniProtKB">
        <authorList>
            <consortium name="Ensembl"/>
        </authorList>
    </citation>
    <scope>IDENTIFICATION</scope>
</reference>
<dbReference type="Ensembl" id="ENSCSAVT00000005270.1">
    <property type="protein sequence ID" value="ENSCSAVP00000005199.1"/>
    <property type="gene ID" value="ENSCSAVG00000003101.1"/>
</dbReference>
<dbReference type="HOGENOM" id="CLU_1499577_0_0_1"/>
<reference evidence="1" key="3">
    <citation type="submission" date="2025-09" db="UniProtKB">
        <authorList>
            <consortium name="Ensembl"/>
        </authorList>
    </citation>
    <scope>IDENTIFICATION</scope>
</reference>
<organism evidence="1 2">
    <name type="scientific">Ciona savignyi</name>
    <name type="common">Pacific transparent sea squirt</name>
    <dbReference type="NCBI Taxonomy" id="51511"/>
    <lineage>
        <taxon>Eukaryota</taxon>
        <taxon>Metazoa</taxon>
        <taxon>Chordata</taxon>
        <taxon>Tunicata</taxon>
        <taxon>Ascidiacea</taxon>
        <taxon>Phlebobranchia</taxon>
        <taxon>Cionidae</taxon>
        <taxon>Ciona</taxon>
    </lineage>
</organism>
<dbReference type="Proteomes" id="UP000007875">
    <property type="component" value="Unassembled WGS sequence"/>
</dbReference>
<sequence length="180" mass="19770">MPYKAVYPGTSPYDPDDEVDFSSAISGMYETSNRKGALELKIDVDKTRRFYKALRFISGTVTNPDNALWTETATSAFFRSVKGSVKVTSSAGAASVKASVTVTLSNGGKRNGDVKIVLKRSAGKWVCDVTISIEGRTKTFNSVAKKSDHFRDVTLDIDYVEKVYWPTIELKNYKGVGGKM</sequence>
<dbReference type="GeneTree" id="ENSGT00660000097351"/>
<reference evidence="2" key="1">
    <citation type="submission" date="2003-08" db="EMBL/GenBank/DDBJ databases">
        <authorList>
            <person name="Birren B."/>
            <person name="Nusbaum C."/>
            <person name="Abebe A."/>
            <person name="Abouelleil A."/>
            <person name="Adekoya E."/>
            <person name="Ait-zahra M."/>
            <person name="Allen N."/>
            <person name="Allen T."/>
            <person name="An P."/>
            <person name="Anderson M."/>
            <person name="Anderson S."/>
            <person name="Arachchi H."/>
            <person name="Armbruster J."/>
            <person name="Bachantsang P."/>
            <person name="Baldwin J."/>
            <person name="Barry A."/>
            <person name="Bayul T."/>
            <person name="Blitshsteyn B."/>
            <person name="Bloom T."/>
            <person name="Blye J."/>
            <person name="Boguslavskiy L."/>
            <person name="Borowsky M."/>
            <person name="Boukhgalter B."/>
            <person name="Brunache A."/>
            <person name="Butler J."/>
            <person name="Calixte N."/>
            <person name="Calvo S."/>
            <person name="Camarata J."/>
            <person name="Campo K."/>
            <person name="Chang J."/>
            <person name="Cheshatsang Y."/>
            <person name="Citroen M."/>
            <person name="Collymore A."/>
            <person name="Considine T."/>
            <person name="Cook A."/>
            <person name="Cooke P."/>
            <person name="Corum B."/>
            <person name="Cuomo C."/>
            <person name="David R."/>
            <person name="Dawoe T."/>
            <person name="Degray S."/>
            <person name="Dodge S."/>
            <person name="Dooley K."/>
            <person name="Dorje P."/>
            <person name="Dorjee K."/>
            <person name="Dorris L."/>
            <person name="Duffey N."/>
            <person name="Dupes A."/>
            <person name="Elkins T."/>
            <person name="Engels R."/>
            <person name="Erickson J."/>
            <person name="Farina A."/>
            <person name="Faro S."/>
            <person name="Ferreira P."/>
            <person name="Fischer H."/>
            <person name="Fitzgerald M."/>
            <person name="Foley K."/>
            <person name="Gage D."/>
            <person name="Galagan J."/>
            <person name="Gearin G."/>
            <person name="Gnerre S."/>
            <person name="Gnirke A."/>
            <person name="Goyette A."/>
            <person name="Graham J."/>
            <person name="Grandbois E."/>
            <person name="Gyaltsen K."/>
            <person name="Hafez N."/>
            <person name="Hagopian D."/>
            <person name="Hagos B."/>
            <person name="Hall J."/>
            <person name="Hatcher B."/>
            <person name="Heller A."/>
            <person name="Higgins H."/>
            <person name="Honan T."/>
            <person name="Horn A."/>
            <person name="Houde N."/>
            <person name="Hughes L."/>
            <person name="Hulme W."/>
            <person name="Husby E."/>
            <person name="Iliev I."/>
            <person name="Jaffe D."/>
            <person name="Jones C."/>
            <person name="Kamal M."/>
            <person name="Kamat A."/>
            <person name="Kamvysselis M."/>
            <person name="Karlsson E."/>
            <person name="Kells C."/>
            <person name="Kieu A."/>
            <person name="Kisner P."/>
            <person name="Kodira C."/>
            <person name="Kulbokas E."/>
            <person name="Labutti K."/>
            <person name="Lama D."/>
            <person name="Landers T."/>
            <person name="Leger J."/>
            <person name="Levine S."/>
            <person name="Lewis D."/>
            <person name="Lewis T."/>
            <person name="Lindblad-toh K."/>
            <person name="Liu X."/>
            <person name="Lokyitsang T."/>
            <person name="Lokyitsang Y."/>
            <person name="Lucien O."/>
            <person name="Lui A."/>
            <person name="Ma L.J."/>
            <person name="Mabbitt R."/>
            <person name="Macdonald J."/>
            <person name="Maclean C."/>
            <person name="Major J."/>
            <person name="Manning J."/>
            <person name="Marabella R."/>
            <person name="Maru K."/>
            <person name="Matthews C."/>
            <person name="Mauceli E."/>
            <person name="Mccarthy M."/>
            <person name="Mcdonough S."/>
            <person name="Mcghee T."/>
            <person name="Meldrim J."/>
            <person name="Meneus L."/>
            <person name="Mesirov J."/>
            <person name="Mihalev A."/>
            <person name="Mihova T."/>
            <person name="Mikkelsen T."/>
            <person name="Mlenga V."/>
            <person name="Moru K."/>
            <person name="Mozes J."/>
            <person name="Mulrain L."/>
            <person name="Munson G."/>
            <person name="Naylor J."/>
            <person name="Newes C."/>
            <person name="Nguyen C."/>
            <person name="Nguyen N."/>
            <person name="Nguyen T."/>
            <person name="Nicol R."/>
            <person name="Nielsen C."/>
            <person name="Nizzari M."/>
            <person name="Norbu C."/>
            <person name="Norbu N."/>
            <person name="O'donnell P."/>
            <person name="Okoawo O."/>
            <person name="O'leary S."/>
            <person name="Omotosho B."/>
            <person name="O'neill K."/>
            <person name="Osman S."/>
            <person name="Parker S."/>
            <person name="Perrin D."/>
            <person name="Phunkhang P."/>
            <person name="Piqani B."/>
            <person name="Purcell S."/>
            <person name="Rachupka T."/>
            <person name="Ramasamy U."/>
            <person name="Rameau R."/>
            <person name="Ray V."/>
            <person name="Raymond C."/>
            <person name="Retta R."/>
            <person name="Richardson S."/>
            <person name="Rise C."/>
            <person name="Rodriguez J."/>
            <person name="Rogers J."/>
            <person name="Rogov P."/>
            <person name="Rutman M."/>
            <person name="Schupbach R."/>
            <person name="Seaman C."/>
            <person name="Settipalli S."/>
            <person name="Sharpe T."/>
            <person name="Sheridan J."/>
            <person name="Sherpa N."/>
            <person name="Shi J."/>
            <person name="Smirnov S."/>
            <person name="Smith C."/>
            <person name="Sougnez C."/>
            <person name="Spencer B."/>
            <person name="Stalker J."/>
            <person name="Stange-thomann N."/>
            <person name="Stavropoulos S."/>
            <person name="Stetson K."/>
            <person name="Stone C."/>
            <person name="Stone S."/>
            <person name="Stubbs M."/>
            <person name="Talamas J."/>
            <person name="Tchuinga P."/>
            <person name="Tenzing P."/>
            <person name="Tesfaye S."/>
            <person name="Theodore J."/>
            <person name="Thoulutsang Y."/>
            <person name="Topham K."/>
            <person name="Towey S."/>
            <person name="Tsamla T."/>
            <person name="Tsomo N."/>
            <person name="Vallee D."/>
            <person name="Vassiliev H."/>
            <person name="Venkataraman V."/>
            <person name="Vinson J."/>
            <person name="Vo A."/>
            <person name="Wade C."/>
            <person name="Wang S."/>
            <person name="Wangchuk T."/>
            <person name="Wangdi T."/>
            <person name="Whittaker C."/>
            <person name="Wilkinson J."/>
            <person name="Wu Y."/>
            <person name="Wyman D."/>
            <person name="Yadav S."/>
            <person name="Yang S."/>
            <person name="Yang X."/>
            <person name="Yeager S."/>
            <person name="Yee E."/>
            <person name="Young G."/>
            <person name="Zainoun J."/>
            <person name="Zembeck L."/>
            <person name="Zimmer A."/>
            <person name="Zody M."/>
            <person name="Lander E."/>
        </authorList>
    </citation>
    <scope>NUCLEOTIDE SEQUENCE [LARGE SCALE GENOMIC DNA]</scope>
</reference>